<dbReference type="RefSeq" id="WP_000383887.1">
    <property type="nucleotide sequence ID" value="NZ_JH791910.1"/>
</dbReference>
<reference evidence="1 2" key="1">
    <citation type="journal article" date="2015" name="Genome Announc.">
        <title>Next-Generation Whole-Genome Sequencing of Eight Strains of Bacillus cereus, Isolated from Food.</title>
        <authorList>
            <person name="Krawczyk A.O."/>
            <person name="de Jong A."/>
            <person name="Eijlander R.T."/>
            <person name="Berendsen E.M."/>
            <person name="Holsappel S."/>
            <person name="Wells-Bennik M.H."/>
            <person name="Kuipers O.P."/>
        </authorList>
    </citation>
    <scope>NUCLEOTIDE SEQUENCE [LARGE SCALE GENOMIC DNA]</scope>
    <source>
        <strain evidence="1 2">B4147</strain>
    </source>
</reference>
<dbReference type="PATRIC" id="fig|1396.433.peg.2251"/>
<comment type="caution">
    <text evidence="1">The sequence shown here is derived from an EMBL/GenBank/DDBJ whole genome shotgun (WGS) entry which is preliminary data.</text>
</comment>
<evidence type="ECO:0008006" key="3">
    <source>
        <dbReference type="Google" id="ProtNLM"/>
    </source>
</evidence>
<gene>
    <name evidence="1" type="ORF">B4147_3370</name>
</gene>
<dbReference type="EMBL" id="LCYN01000004">
    <property type="protein sequence ID" value="KKZ98787.1"/>
    <property type="molecule type" value="Genomic_DNA"/>
</dbReference>
<evidence type="ECO:0000313" key="2">
    <source>
        <dbReference type="Proteomes" id="UP000035350"/>
    </source>
</evidence>
<dbReference type="Proteomes" id="UP000035350">
    <property type="component" value="Unassembled WGS sequence"/>
</dbReference>
<reference evidence="2" key="2">
    <citation type="submission" date="2015-04" db="EMBL/GenBank/DDBJ databases">
        <title>Draft Genome Sequences of Eight Spore-Forming Food Isolates of Bacillus cereus Genome sequencing.</title>
        <authorList>
            <person name="Krawcyk A.O."/>
            <person name="de Jong A."/>
            <person name="Eijlander R.T."/>
            <person name="Berendsen E.M."/>
            <person name="Holsappel S."/>
            <person name="Wells-Bennik M."/>
            <person name="Kuipers O.P."/>
        </authorList>
    </citation>
    <scope>NUCLEOTIDE SEQUENCE [LARGE SCALE GENOMIC DNA]</scope>
    <source>
        <strain evidence="2">B4147</strain>
    </source>
</reference>
<evidence type="ECO:0000313" key="1">
    <source>
        <dbReference type="EMBL" id="KKZ98787.1"/>
    </source>
</evidence>
<dbReference type="AlphaFoldDB" id="A0A0G8CG85"/>
<name>A0A0G8CG85_9BACI</name>
<protein>
    <recommendedName>
        <fullName evidence="3">Phage protein</fullName>
    </recommendedName>
</protein>
<accession>A0A0G8CG85</accession>
<proteinExistence type="predicted"/>
<organism evidence="1 2">
    <name type="scientific">Bacillus wiedmannii</name>
    <dbReference type="NCBI Taxonomy" id="1890302"/>
    <lineage>
        <taxon>Bacteria</taxon>
        <taxon>Bacillati</taxon>
        <taxon>Bacillota</taxon>
        <taxon>Bacilli</taxon>
        <taxon>Bacillales</taxon>
        <taxon>Bacillaceae</taxon>
        <taxon>Bacillus</taxon>
        <taxon>Bacillus cereus group</taxon>
    </lineage>
</organism>
<sequence length="50" mass="5772">MDWLIILGTLTAVATFFSQVSTVVKNSVDTYYKIKEEKEKSRSRQEVDSE</sequence>